<dbReference type="InterPro" id="IPR022998">
    <property type="entry name" value="ThiamineP_synth_TenI"/>
</dbReference>
<evidence type="ECO:0000256" key="1">
    <source>
        <dbReference type="ARBA" id="ARBA00005165"/>
    </source>
</evidence>
<evidence type="ECO:0000256" key="3">
    <source>
        <dbReference type="ARBA" id="ARBA00022723"/>
    </source>
</evidence>
<evidence type="ECO:0000256" key="11">
    <source>
        <dbReference type="RuleBase" id="RU004253"/>
    </source>
</evidence>
<comment type="caution">
    <text evidence="9">Lacks conserved residue(s) required for the propagation of feature annotation.</text>
</comment>
<evidence type="ECO:0000313" key="14">
    <source>
        <dbReference type="Proteomes" id="UP000664369"/>
    </source>
</evidence>
<reference evidence="13 14" key="1">
    <citation type="submission" date="2021-03" db="EMBL/GenBank/DDBJ databases">
        <authorList>
            <person name="Kim M.K."/>
        </authorList>
    </citation>
    <scope>NUCLEOTIDE SEQUENCE [LARGE SCALE GENOMIC DNA]</scope>
    <source>
        <strain evidence="13 14">BT442</strain>
    </source>
</reference>
<feature type="binding site" evidence="9">
    <location>
        <begin position="28"/>
        <end position="32"/>
    </location>
    <ligand>
        <name>4-amino-2-methyl-5-(diphosphooxymethyl)pyrimidine</name>
        <dbReference type="ChEBI" id="CHEBI:57841"/>
    </ligand>
</feature>
<gene>
    <name evidence="9" type="primary">thiE</name>
    <name evidence="13" type="ORF">J4E00_15320</name>
</gene>
<dbReference type="PANTHER" id="PTHR20857:SF15">
    <property type="entry name" value="THIAMINE-PHOSPHATE SYNTHASE"/>
    <property type="match status" value="1"/>
</dbReference>
<dbReference type="RefSeq" id="WP_208176067.1">
    <property type="nucleotide sequence ID" value="NZ_JAGETZ010000007.1"/>
</dbReference>
<sequence length="208" mass="21682">MKINRLHYITTNPEAAELACQGGVRWVQLRVKNQPYATWKQLALDTQAVCHHYDAVLIINDNPRLAQEIGADGVHLGKEDVPPAEARAMLGSGFTIGGTANTFADVERLAAAGVDYIGLGPFRFTSTKEKLSPILGLAGYADILSRCRAAGIAVPIIGIGGITLADVVGLRETGLHGVAVSGAIGAAAEPVAAASQFVELLTTSTPAI</sequence>
<dbReference type="EC" id="2.5.1.3" evidence="9"/>
<evidence type="ECO:0000259" key="12">
    <source>
        <dbReference type="Pfam" id="PF02581"/>
    </source>
</evidence>
<evidence type="ECO:0000256" key="10">
    <source>
        <dbReference type="RuleBase" id="RU003826"/>
    </source>
</evidence>
<keyword evidence="14" id="KW-1185">Reference proteome</keyword>
<evidence type="ECO:0000256" key="6">
    <source>
        <dbReference type="ARBA" id="ARBA00047334"/>
    </source>
</evidence>
<evidence type="ECO:0000256" key="8">
    <source>
        <dbReference type="ARBA" id="ARBA00047883"/>
    </source>
</evidence>
<dbReference type="NCBIfam" id="NF000736">
    <property type="entry name" value="PRK00043.2-3"/>
    <property type="match status" value="1"/>
</dbReference>
<evidence type="ECO:0000256" key="5">
    <source>
        <dbReference type="ARBA" id="ARBA00022977"/>
    </source>
</evidence>
<dbReference type="EMBL" id="JAGETZ010000007">
    <property type="protein sequence ID" value="MBO2010430.1"/>
    <property type="molecule type" value="Genomic_DNA"/>
</dbReference>
<comment type="catalytic activity">
    <reaction evidence="8 9 10">
        <text>2-[(2R,5Z)-2-carboxy-4-methylthiazol-5(2H)-ylidene]ethyl phosphate + 4-amino-2-methyl-5-(diphosphooxymethyl)pyrimidine + 2 H(+) = thiamine phosphate + CO2 + diphosphate</text>
        <dbReference type="Rhea" id="RHEA:47844"/>
        <dbReference type="ChEBI" id="CHEBI:15378"/>
        <dbReference type="ChEBI" id="CHEBI:16526"/>
        <dbReference type="ChEBI" id="CHEBI:33019"/>
        <dbReference type="ChEBI" id="CHEBI:37575"/>
        <dbReference type="ChEBI" id="CHEBI:57841"/>
        <dbReference type="ChEBI" id="CHEBI:62899"/>
        <dbReference type="EC" id="2.5.1.3"/>
    </reaction>
</comment>
<comment type="pathway">
    <text evidence="1 9 11">Cofactor biosynthesis; thiamine diphosphate biosynthesis; thiamine phosphate from 4-amino-2-methyl-5-diphosphomethylpyrimidine and 4-methyl-5-(2-phosphoethyl)-thiazole: step 1/1.</text>
</comment>
<evidence type="ECO:0000256" key="7">
    <source>
        <dbReference type="ARBA" id="ARBA00047851"/>
    </source>
</evidence>
<comment type="catalytic activity">
    <reaction evidence="6 9 10">
        <text>4-methyl-5-(2-phosphooxyethyl)-thiazole + 4-amino-2-methyl-5-(diphosphooxymethyl)pyrimidine + H(+) = thiamine phosphate + diphosphate</text>
        <dbReference type="Rhea" id="RHEA:22328"/>
        <dbReference type="ChEBI" id="CHEBI:15378"/>
        <dbReference type="ChEBI" id="CHEBI:33019"/>
        <dbReference type="ChEBI" id="CHEBI:37575"/>
        <dbReference type="ChEBI" id="CHEBI:57841"/>
        <dbReference type="ChEBI" id="CHEBI:58296"/>
        <dbReference type="EC" id="2.5.1.3"/>
    </reaction>
</comment>
<dbReference type="InterPro" id="IPR013785">
    <property type="entry name" value="Aldolase_TIM"/>
</dbReference>
<proteinExistence type="inferred from homology"/>
<feature type="binding site" evidence="9">
    <location>
        <begin position="125"/>
        <end position="127"/>
    </location>
    <ligand>
        <name>2-[(2R,5Z)-2-carboxy-4-methylthiazol-5(2H)-ylidene]ethyl phosphate</name>
        <dbReference type="ChEBI" id="CHEBI:62899"/>
    </ligand>
</feature>
<feature type="binding site" evidence="9">
    <location>
        <position position="161"/>
    </location>
    <ligand>
        <name>2-[(2R,5Z)-2-carboxy-4-methylthiazol-5(2H)-ylidene]ethyl phosphate</name>
        <dbReference type="ChEBI" id="CHEBI:62899"/>
    </ligand>
</feature>
<keyword evidence="4 9" id="KW-0460">Magnesium</keyword>
<comment type="catalytic activity">
    <reaction evidence="7 9 10">
        <text>2-(2-carboxy-4-methylthiazol-5-yl)ethyl phosphate + 4-amino-2-methyl-5-(diphosphooxymethyl)pyrimidine + 2 H(+) = thiamine phosphate + CO2 + diphosphate</text>
        <dbReference type="Rhea" id="RHEA:47848"/>
        <dbReference type="ChEBI" id="CHEBI:15378"/>
        <dbReference type="ChEBI" id="CHEBI:16526"/>
        <dbReference type="ChEBI" id="CHEBI:33019"/>
        <dbReference type="ChEBI" id="CHEBI:37575"/>
        <dbReference type="ChEBI" id="CHEBI:57841"/>
        <dbReference type="ChEBI" id="CHEBI:62890"/>
        <dbReference type="EC" id="2.5.1.3"/>
    </reaction>
</comment>
<feature type="domain" description="Thiamine phosphate synthase/TenI" evidence="12">
    <location>
        <begin position="11"/>
        <end position="184"/>
    </location>
</feature>
<keyword evidence="5 9" id="KW-0784">Thiamine biosynthesis</keyword>
<dbReference type="Pfam" id="PF02581">
    <property type="entry name" value="TMP-TENI"/>
    <property type="match status" value="1"/>
</dbReference>
<dbReference type="InterPro" id="IPR036206">
    <property type="entry name" value="ThiamineP_synth_sf"/>
</dbReference>
<name>A0ABS3QGQ6_9BACT</name>
<feature type="binding site" evidence="9">
    <location>
        <position position="60"/>
    </location>
    <ligand>
        <name>4-amino-2-methyl-5-(diphosphooxymethyl)pyrimidine</name>
        <dbReference type="ChEBI" id="CHEBI:57841"/>
    </ligand>
</feature>
<comment type="function">
    <text evidence="9">Condenses 4-methyl-5-(beta-hydroxyethyl)thiazole monophosphate (THZ-P) and 2-methyl-4-amino-5-hydroxymethyl pyrimidine pyrophosphate (HMP-PP) to form thiamine monophosphate (TMP).</text>
</comment>
<evidence type="ECO:0000313" key="13">
    <source>
        <dbReference type="EMBL" id="MBO2010430.1"/>
    </source>
</evidence>
<dbReference type="PANTHER" id="PTHR20857">
    <property type="entry name" value="THIAMINE-PHOSPHATE PYROPHOSPHORYLASE"/>
    <property type="match status" value="1"/>
</dbReference>
<keyword evidence="3 9" id="KW-0479">Metal-binding</keyword>
<accession>A0ABS3QGQ6</accession>
<protein>
    <recommendedName>
        <fullName evidence="9">Thiamine-phosphate synthase</fullName>
        <shortName evidence="9">TP synthase</shortName>
        <shortName evidence="9">TPS</shortName>
        <ecNumber evidence="9">2.5.1.3</ecNumber>
    </recommendedName>
    <alternativeName>
        <fullName evidence="9">Thiamine-phosphate pyrophosphorylase</fullName>
        <shortName evidence="9">TMP pyrophosphorylase</shortName>
        <shortName evidence="9">TMP-PPase</shortName>
    </alternativeName>
</protein>
<dbReference type="SUPFAM" id="SSF51391">
    <property type="entry name" value="Thiamin phosphate synthase"/>
    <property type="match status" value="1"/>
</dbReference>
<dbReference type="NCBIfam" id="TIGR00693">
    <property type="entry name" value="thiE"/>
    <property type="match status" value="1"/>
</dbReference>
<comment type="caution">
    <text evidence="13">The sequence shown here is derived from an EMBL/GenBank/DDBJ whole genome shotgun (WGS) entry which is preliminary data.</text>
</comment>
<evidence type="ECO:0000256" key="4">
    <source>
        <dbReference type="ARBA" id="ARBA00022842"/>
    </source>
</evidence>
<dbReference type="CDD" id="cd00564">
    <property type="entry name" value="TMP_TenI"/>
    <property type="match status" value="1"/>
</dbReference>
<feature type="binding site" evidence="9">
    <location>
        <position position="80"/>
    </location>
    <ligand>
        <name>Mg(2+)</name>
        <dbReference type="ChEBI" id="CHEBI:18420"/>
    </ligand>
</feature>
<comment type="cofactor">
    <cofactor evidence="9">
        <name>Mg(2+)</name>
        <dbReference type="ChEBI" id="CHEBI:18420"/>
    </cofactor>
    <text evidence="9">Binds 1 Mg(2+) ion per subunit.</text>
</comment>
<feature type="binding site" evidence="9">
    <location>
        <position position="128"/>
    </location>
    <ligand>
        <name>4-amino-2-methyl-5-(diphosphooxymethyl)pyrimidine</name>
        <dbReference type="ChEBI" id="CHEBI:57841"/>
    </ligand>
</feature>
<evidence type="ECO:0000256" key="2">
    <source>
        <dbReference type="ARBA" id="ARBA00022679"/>
    </source>
</evidence>
<feature type="binding site" evidence="9">
    <location>
        <position position="99"/>
    </location>
    <ligand>
        <name>4-amino-2-methyl-5-(diphosphooxymethyl)pyrimidine</name>
        <dbReference type="ChEBI" id="CHEBI:57841"/>
    </ligand>
</feature>
<organism evidence="13 14">
    <name type="scientific">Hymenobacter negativus</name>
    <dbReference type="NCBI Taxonomy" id="2795026"/>
    <lineage>
        <taxon>Bacteria</taxon>
        <taxon>Pseudomonadati</taxon>
        <taxon>Bacteroidota</taxon>
        <taxon>Cytophagia</taxon>
        <taxon>Cytophagales</taxon>
        <taxon>Hymenobacteraceae</taxon>
        <taxon>Hymenobacter</taxon>
    </lineage>
</organism>
<evidence type="ECO:0000256" key="9">
    <source>
        <dbReference type="HAMAP-Rule" id="MF_00097"/>
    </source>
</evidence>
<dbReference type="GO" id="GO:0004789">
    <property type="term" value="F:thiamine-phosphate diphosphorylase activity"/>
    <property type="evidence" value="ECO:0007669"/>
    <property type="project" value="UniProtKB-EC"/>
</dbReference>
<dbReference type="InterPro" id="IPR034291">
    <property type="entry name" value="TMP_synthase"/>
</dbReference>
<dbReference type="Proteomes" id="UP000664369">
    <property type="component" value="Unassembled WGS sequence"/>
</dbReference>
<comment type="similarity">
    <text evidence="9 10">Belongs to the thiamine-phosphate synthase family.</text>
</comment>
<dbReference type="HAMAP" id="MF_00097">
    <property type="entry name" value="TMP_synthase"/>
    <property type="match status" value="1"/>
</dbReference>
<feature type="binding site" evidence="9">
    <location>
        <position position="61"/>
    </location>
    <ligand>
        <name>Mg(2+)</name>
        <dbReference type="ChEBI" id="CHEBI:18420"/>
    </ligand>
</feature>
<dbReference type="Gene3D" id="3.20.20.70">
    <property type="entry name" value="Aldolase class I"/>
    <property type="match status" value="1"/>
</dbReference>
<keyword evidence="2 9" id="KW-0808">Transferase</keyword>